<proteinExistence type="predicted"/>
<comment type="caution">
    <text evidence="2">The sequence shown here is derived from an EMBL/GenBank/DDBJ whole genome shotgun (WGS) entry which is preliminary data.</text>
</comment>
<dbReference type="AlphaFoldDB" id="A0A2W5SUC5"/>
<keyword evidence="1" id="KW-0175">Coiled coil</keyword>
<dbReference type="InterPro" id="IPR004155">
    <property type="entry name" value="PBS_lyase_HEAT"/>
</dbReference>
<dbReference type="EMBL" id="QFQP01000046">
    <property type="protein sequence ID" value="PZR05257.1"/>
    <property type="molecule type" value="Genomic_DNA"/>
</dbReference>
<evidence type="ECO:0000256" key="1">
    <source>
        <dbReference type="SAM" id="Coils"/>
    </source>
</evidence>
<keyword evidence="2" id="KW-0456">Lyase</keyword>
<dbReference type="Proteomes" id="UP000249061">
    <property type="component" value="Unassembled WGS sequence"/>
</dbReference>
<dbReference type="Pfam" id="PF03130">
    <property type="entry name" value="HEAT_PBS"/>
    <property type="match status" value="1"/>
</dbReference>
<dbReference type="InterPro" id="IPR016024">
    <property type="entry name" value="ARM-type_fold"/>
</dbReference>
<dbReference type="SMART" id="SM00567">
    <property type="entry name" value="EZ_HEAT"/>
    <property type="match status" value="7"/>
</dbReference>
<dbReference type="Pfam" id="PF13646">
    <property type="entry name" value="HEAT_2"/>
    <property type="match status" value="2"/>
</dbReference>
<dbReference type="Gene3D" id="1.25.10.10">
    <property type="entry name" value="Leucine-rich Repeat Variant"/>
    <property type="match status" value="2"/>
</dbReference>
<gene>
    <name evidence="2" type="ORF">DI536_32540</name>
</gene>
<feature type="coiled-coil region" evidence="1">
    <location>
        <begin position="480"/>
        <end position="507"/>
    </location>
</feature>
<dbReference type="GO" id="GO:0016491">
    <property type="term" value="F:oxidoreductase activity"/>
    <property type="evidence" value="ECO:0007669"/>
    <property type="project" value="TreeGrafter"/>
</dbReference>
<evidence type="ECO:0000313" key="2">
    <source>
        <dbReference type="EMBL" id="PZR05257.1"/>
    </source>
</evidence>
<accession>A0A2W5SUC5</accession>
<organism evidence="2 3">
    <name type="scientific">Archangium gephyra</name>
    <dbReference type="NCBI Taxonomy" id="48"/>
    <lineage>
        <taxon>Bacteria</taxon>
        <taxon>Pseudomonadati</taxon>
        <taxon>Myxococcota</taxon>
        <taxon>Myxococcia</taxon>
        <taxon>Myxococcales</taxon>
        <taxon>Cystobacterineae</taxon>
        <taxon>Archangiaceae</taxon>
        <taxon>Archangium</taxon>
    </lineage>
</organism>
<dbReference type="PANTHER" id="PTHR12697">
    <property type="entry name" value="PBS LYASE HEAT-LIKE PROTEIN"/>
    <property type="match status" value="1"/>
</dbReference>
<reference evidence="2 3" key="1">
    <citation type="submission" date="2017-08" db="EMBL/GenBank/DDBJ databases">
        <title>Infants hospitalized years apart are colonized by the same room-sourced microbial strains.</title>
        <authorList>
            <person name="Brooks B."/>
            <person name="Olm M.R."/>
            <person name="Firek B.A."/>
            <person name="Baker R."/>
            <person name="Thomas B.C."/>
            <person name="Morowitz M.J."/>
            <person name="Banfield J.F."/>
        </authorList>
    </citation>
    <scope>NUCLEOTIDE SEQUENCE [LARGE SCALE GENOMIC DNA]</scope>
    <source>
        <strain evidence="2">S2_003_000_R2_14</strain>
    </source>
</reference>
<name>A0A2W5SUC5_9BACT</name>
<dbReference type="InterPro" id="IPR011989">
    <property type="entry name" value="ARM-like"/>
</dbReference>
<dbReference type="SUPFAM" id="SSF48371">
    <property type="entry name" value="ARM repeat"/>
    <property type="match status" value="2"/>
</dbReference>
<dbReference type="PANTHER" id="PTHR12697:SF5">
    <property type="entry name" value="DEOXYHYPUSINE HYDROXYLASE"/>
    <property type="match status" value="1"/>
</dbReference>
<dbReference type="PROSITE" id="PS51257">
    <property type="entry name" value="PROKAR_LIPOPROTEIN"/>
    <property type="match status" value="1"/>
</dbReference>
<evidence type="ECO:0000313" key="3">
    <source>
        <dbReference type="Proteomes" id="UP000249061"/>
    </source>
</evidence>
<dbReference type="GO" id="GO:0016829">
    <property type="term" value="F:lyase activity"/>
    <property type="evidence" value="ECO:0007669"/>
    <property type="project" value="UniProtKB-KW"/>
</dbReference>
<sequence>MRRIIVGGLLSVALLTSSCKQDPALPETWSKKISEGKSTKEKVKAVETLREKHMSPAMVPMLEKELAAAKKPEVKSAIARVLGEQKSKSSVDALVEAIDPAASDSETKTLNKEIAVALGNIGDPKALPALTKLLKTKDNFTVLAAIDALGTMDAKDAFDPLYAIATDDAIEPFITKKAIVALGNIGDARAVPGLVKAMFKERKGVSFYMESSFALYQIGTPSADALIPVVEGKDKDLLDWAQKNNIKDVALYAKGTQVLGDLHDRRAEKTIVSFLNFKSDFDDIKLIMRMRAADALGRMRSKEGVKPLAALLDEVEANARREYVWSLARIGGTDAVAKLVETSGKGPWGARDESMRGVAMLGSDPAVFDKASAAEQKLFEAECKDDPEMDECKDVGASVKKHQEKIAAYKLRAAAAAECKTDAACWVKQLDAADHGVRERAAYELGRSGNVAAASELMKRLPETNLDTRLAIIQGIDWLIEDSKDAMAEARKSLPALEKQIADEKGKTEFVKVNEDLRRLLVKLKRG</sequence>
<protein>
    <submittedName>
        <fullName evidence="2">PBS lyase</fullName>
    </submittedName>
</protein>